<dbReference type="Proteomes" id="UP000239504">
    <property type="component" value="Unassembled WGS sequence"/>
</dbReference>
<dbReference type="InterPro" id="IPR037004">
    <property type="entry name" value="Exonuc_VII_ssu_sf"/>
</dbReference>
<dbReference type="HAMAP" id="MF_00337">
    <property type="entry name" value="Exonuc_7_S"/>
    <property type="match status" value="1"/>
</dbReference>
<protein>
    <recommendedName>
        <fullName evidence="6">Exodeoxyribonuclease 7 small subunit</fullName>
        <ecNumber evidence="6">3.1.11.6</ecNumber>
    </recommendedName>
    <alternativeName>
        <fullName evidence="6">Exodeoxyribonuclease VII small subunit</fullName>
        <shortName evidence="6">Exonuclease VII small subunit</shortName>
    </alternativeName>
</protein>
<dbReference type="GO" id="GO:0006308">
    <property type="term" value="P:DNA catabolic process"/>
    <property type="evidence" value="ECO:0007669"/>
    <property type="project" value="UniProtKB-UniRule"/>
</dbReference>
<name>A0A2S7K3H6_9PROT</name>
<dbReference type="PANTHER" id="PTHR34137:SF1">
    <property type="entry name" value="EXODEOXYRIBONUCLEASE 7 SMALL SUBUNIT"/>
    <property type="match status" value="1"/>
</dbReference>
<comment type="similarity">
    <text evidence="1 6">Belongs to the XseB family.</text>
</comment>
<proteinExistence type="inferred from homology"/>
<dbReference type="SUPFAM" id="SSF116842">
    <property type="entry name" value="XseB-like"/>
    <property type="match status" value="1"/>
</dbReference>
<evidence type="ECO:0000256" key="4">
    <source>
        <dbReference type="ARBA" id="ARBA00022801"/>
    </source>
</evidence>
<dbReference type="InterPro" id="IPR003761">
    <property type="entry name" value="Exonuc_VII_S"/>
</dbReference>
<evidence type="ECO:0000256" key="2">
    <source>
        <dbReference type="ARBA" id="ARBA00022490"/>
    </source>
</evidence>
<dbReference type="PANTHER" id="PTHR34137">
    <property type="entry name" value="EXODEOXYRIBONUCLEASE 7 SMALL SUBUNIT"/>
    <property type="match status" value="1"/>
</dbReference>
<evidence type="ECO:0000256" key="5">
    <source>
        <dbReference type="ARBA" id="ARBA00022839"/>
    </source>
</evidence>
<dbReference type="EMBL" id="PJCH01000010">
    <property type="protein sequence ID" value="PQA87041.1"/>
    <property type="molecule type" value="Genomic_DNA"/>
</dbReference>
<dbReference type="GO" id="GO:0008855">
    <property type="term" value="F:exodeoxyribonuclease VII activity"/>
    <property type="evidence" value="ECO:0007669"/>
    <property type="project" value="UniProtKB-UniRule"/>
</dbReference>
<comment type="subcellular location">
    <subcellularLocation>
        <location evidence="6">Cytoplasm</location>
    </subcellularLocation>
</comment>
<dbReference type="GO" id="GO:0009318">
    <property type="term" value="C:exodeoxyribonuclease VII complex"/>
    <property type="evidence" value="ECO:0007669"/>
    <property type="project" value="UniProtKB-UniRule"/>
</dbReference>
<evidence type="ECO:0000256" key="3">
    <source>
        <dbReference type="ARBA" id="ARBA00022722"/>
    </source>
</evidence>
<dbReference type="NCBIfam" id="NF002139">
    <property type="entry name" value="PRK00977.1-3"/>
    <property type="match status" value="1"/>
</dbReference>
<organism evidence="7 8">
    <name type="scientific">Hyphococcus luteus</name>
    <dbReference type="NCBI Taxonomy" id="2058213"/>
    <lineage>
        <taxon>Bacteria</taxon>
        <taxon>Pseudomonadati</taxon>
        <taxon>Pseudomonadota</taxon>
        <taxon>Alphaproteobacteria</taxon>
        <taxon>Parvularculales</taxon>
        <taxon>Parvularculaceae</taxon>
        <taxon>Hyphococcus</taxon>
    </lineage>
</organism>
<keyword evidence="8" id="KW-1185">Reference proteome</keyword>
<reference evidence="7 8" key="1">
    <citation type="submission" date="2017-12" db="EMBL/GenBank/DDBJ databases">
        <authorList>
            <person name="Hurst M.R.H."/>
        </authorList>
    </citation>
    <scope>NUCLEOTIDE SEQUENCE [LARGE SCALE GENOMIC DNA]</scope>
    <source>
        <strain evidence="7 8">SY-3-19</strain>
    </source>
</reference>
<dbReference type="GO" id="GO:0005829">
    <property type="term" value="C:cytosol"/>
    <property type="evidence" value="ECO:0007669"/>
    <property type="project" value="TreeGrafter"/>
</dbReference>
<dbReference type="AlphaFoldDB" id="A0A2S7K3H6"/>
<dbReference type="Gene3D" id="1.10.287.1040">
    <property type="entry name" value="Exonuclease VII, small subunit"/>
    <property type="match status" value="1"/>
</dbReference>
<comment type="subunit">
    <text evidence="6">Heterooligomer composed of large and small subunits.</text>
</comment>
<dbReference type="OrthoDB" id="9808145at2"/>
<dbReference type="NCBIfam" id="NF002140">
    <property type="entry name" value="PRK00977.1-4"/>
    <property type="match status" value="1"/>
</dbReference>
<dbReference type="RefSeq" id="WP_104830599.1">
    <property type="nucleotide sequence ID" value="NZ_PJCH01000010.1"/>
</dbReference>
<keyword evidence="5 6" id="KW-0269">Exonuclease</keyword>
<evidence type="ECO:0000256" key="6">
    <source>
        <dbReference type="HAMAP-Rule" id="MF_00337"/>
    </source>
</evidence>
<keyword evidence="4 6" id="KW-0378">Hydrolase</keyword>
<comment type="catalytic activity">
    <reaction evidence="6">
        <text>Exonucleolytic cleavage in either 5'- to 3'- or 3'- to 5'-direction to yield nucleoside 5'-phosphates.</text>
        <dbReference type="EC" id="3.1.11.6"/>
    </reaction>
</comment>
<dbReference type="NCBIfam" id="TIGR01280">
    <property type="entry name" value="xseB"/>
    <property type="match status" value="1"/>
</dbReference>
<keyword evidence="3 6" id="KW-0540">Nuclease</keyword>
<evidence type="ECO:0000313" key="7">
    <source>
        <dbReference type="EMBL" id="PQA87041.1"/>
    </source>
</evidence>
<keyword evidence="2 6" id="KW-0963">Cytoplasm</keyword>
<dbReference type="EC" id="3.1.11.6" evidence="6"/>
<dbReference type="PIRSF" id="PIRSF006488">
    <property type="entry name" value="Exonuc_VII_S"/>
    <property type="match status" value="1"/>
</dbReference>
<comment type="function">
    <text evidence="6">Bidirectionally degrades single-stranded DNA into large acid-insoluble oligonucleotides, which are then degraded further into small acid-soluble oligonucleotides.</text>
</comment>
<sequence length="85" mass="9202">MAKAPTKTPADIAELSFEKALAELEEIVAKLESGQAALEESIKLYERGAALKAHCETTLKSAQEKIEKIVVDGDGKPKTEKADFE</sequence>
<evidence type="ECO:0000256" key="1">
    <source>
        <dbReference type="ARBA" id="ARBA00009998"/>
    </source>
</evidence>
<comment type="caution">
    <text evidence="7">The sequence shown here is derived from an EMBL/GenBank/DDBJ whole genome shotgun (WGS) entry which is preliminary data.</text>
</comment>
<evidence type="ECO:0000313" key="8">
    <source>
        <dbReference type="Proteomes" id="UP000239504"/>
    </source>
</evidence>
<dbReference type="Pfam" id="PF02609">
    <property type="entry name" value="Exonuc_VII_S"/>
    <property type="match status" value="1"/>
</dbReference>
<accession>A0A2S7K3H6</accession>
<gene>
    <name evidence="6" type="primary">xseB</name>
    <name evidence="7" type="ORF">CW354_13400</name>
</gene>